<evidence type="ECO:0000259" key="1">
    <source>
        <dbReference type="Pfam" id="PF24864"/>
    </source>
</evidence>
<keyword evidence="3" id="KW-1185">Reference proteome</keyword>
<organism evidence="2 3">
    <name type="scientific">Stereocaulon virgatum</name>
    <dbReference type="NCBI Taxonomy" id="373712"/>
    <lineage>
        <taxon>Eukaryota</taxon>
        <taxon>Fungi</taxon>
        <taxon>Dikarya</taxon>
        <taxon>Ascomycota</taxon>
        <taxon>Pezizomycotina</taxon>
        <taxon>Lecanoromycetes</taxon>
        <taxon>OSLEUM clade</taxon>
        <taxon>Lecanoromycetidae</taxon>
        <taxon>Lecanorales</taxon>
        <taxon>Lecanorineae</taxon>
        <taxon>Stereocaulaceae</taxon>
        <taxon>Stereocaulon</taxon>
    </lineage>
</organism>
<sequence>MPREERLVRAPAKLFPLLRLPPELRIRVWRYSLVKDTTIPVSRHQCRKSAGKPPPTLPRSGKRLEFHHQRQNLAEELPPTTLRSGKRLELGKWPDPGNAKRCKKPRTISRLALALTCQQIYLEATPIYYAENTFSFNSAGYGSIPGRNALMAFVDAIGTVNASSVNSLRWQRPDYVPLMIIMFAAFQVLGDYRSRGQLPYGAAG</sequence>
<dbReference type="PANTHER" id="PTHR42085">
    <property type="entry name" value="F-BOX DOMAIN-CONTAINING PROTEIN"/>
    <property type="match status" value="1"/>
</dbReference>
<dbReference type="Pfam" id="PF24864">
    <property type="entry name" value="DUF7730"/>
    <property type="match status" value="1"/>
</dbReference>
<evidence type="ECO:0000313" key="2">
    <source>
        <dbReference type="EMBL" id="KAL2040884.1"/>
    </source>
</evidence>
<evidence type="ECO:0000313" key="3">
    <source>
        <dbReference type="Proteomes" id="UP001590950"/>
    </source>
</evidence>
<feature type="domain" description="DUF7730" evidence="1">
    <location>
        <begin position="17"/>
        <end position="139"/>
    </location>
</feature>
<dbReference type="EMBL" id="JBEFKJ010000019">
    <property type="protein sequence ID" value="KAL2040884.1"/>
    <property type="molecule type" value="Genomic_DNA"/>
</dbReference>
<dbReference type="InterPro" id="IPR056632">
    <property type="entry name" value="DUF7730"/>
</dbReference>
<protein>
    <recommendedName>
        <fullName evidence="1">DUF7730 domain-containing protein</fullName>
    </recommendedName>
</protein>
<comment type="caution">
    <text evidence="2">The sequence shown here is derived from an EMBL/GenBank/DDBJ whole genome shotgun (WGS) entry which is preliminary data.</text>
</comment>
<dbReference type="Proteomes" id="UP001590950">
    <property type="component" value="Unassembled WGS sequence"/>
</dbReference>
<dbReference type="InterPro" id="IPR038883">
    <property type="entry name" value="AN11006-like"/>
</dbReference>
<accession>A0ABR4A5X0</accession>
<name>A0ABR4A5X0_9LECA</name>
<proteinExistence type="predicted"/>
<reference evidence="2 3" key="1">
    <citation type="submission" date="2024-09" db="EMBL/GenBank/DDBJ databases">
        <title>Rethinking Asexuality: The Enigmatic Case of Functional Sexual Genes in Lepraria (Stereocaulaceae).</title>
        <authorList>
            <person name="Doellman M."/>
            <person name="Sun Y."/>
            <person name="Barcenas-Pena A."/>
            <person name="Lumbsch H.T."/>
            <person name="Grewe F."/>
        </authorList>
    </citation>
    <scope>NUCLEOTIDE SEQUENCE [LARGE SCALE GENOMIC DNA]</scope>
    <source>
        <strain evidence="2 3">Mercado 3170</strain>
    </source>
</reference>
<dbReference type="PANTHER" id="PTHR42085:SF1">
    <property type="entry name" value="F-BOX DOMAIN-CONTAINING PROTEIN"/>
    <property type="match status" value="1"/>
</dbReference>
<gene>
    <name evidence="2" type="ORF">N7G274_006342</name>
</gene>